<reference evidence="9 10" key="1">
    <citation type="submission" date="2016-08" db="EMBL/GenBank/DDBJ databases">
        <title>Genome sequencing of Paenibacillus sp. TI45-13ar, isolated from Korean traditional nuruk.</title>
        <authorList>
            <person name="Kim S.-J."/>
        </authorList>
    </citation>
    <scope>NUCLEOTIDE SEQUENCE [LARGE SCALE GENOMIC DNA]</scope>
    <source>
        <strain evidence="9 10">TI45-13ar</strain>
    </source>
</reference>
<evidence type="ECO:0000256" key="5">
    <source>
        <dbReference type="ARBA" id="ARBA00022737"/>
    </source>
</evidence>
<dbReference type="Pfam" id="PF00668">
    <property type="entry name" value="Condensation"/>
    <property type="match status" value="2"/>
</dbReference>
<dbReference type="SUPFAM" id="SSF53474">
    <property type="entry name" value="alpha/beta-Hydrolases"/>
    <property type="match status" value="1"/>
</dbReference>
<dbReference type="PROSITE" id="PS00455">
    <property type="entry name" value="AMP_BINDING"/>
    <property type="match status" value="1"/>
</dbReference>
<dbReference type="InterPro" id="IPR009081">
    <property type="entry name" value="PP-bd_ACP"/>
</dbReference>
<dbReference type="GO" id="GO:0008610">
    <property type="term" value="P:lipid biosynthetic process"/>
    <property type="evidence" value="ECO:0007669"/>
    <property type="project" value="UniProtKB-ARBA"/>
</dbReference>
<evidence type="ECO:0000256" key="6">
    <source>
        <dbReference type="ARBA" id="ARBA00023194"/>
    </source>
</evidence>
<dbReference type="InterPro" id="IPR025110">
    <property type="entry name" value="AMP-bd_C"/>
</dbReference>
<name>A0A1E3L8I9_9BACL</name>
<dbReference type="Pfam" id="PF00501">
    <property type="entry name" value="AMP-binding"/>
    <property type="match status" value="2"/>
</dbReference>
<evidence type="ECO:0000259" key="8">
    <source>
        <dbReference type="PROSITE" id="PS50075"/>
    </source>
</evidence>
<dbReference type="SUPFAM" id="SSF56801">
    <property type="entry name" value="Acetyl-CoA synthetase-like"/>
    <property type="match status" value="2"/>
</dbReference>
<dbReference type="PANTHER" id="PTHR45527:SF1">
    <property type="entry name" value="FATTY ACID SYNTHASE"/>
    <property type="match status" value="1"/>
</dbReference>
<dbReference type="FunFam" id="3.40.50.980:FF:000002">
    <property type="entry name" value="Enterobactin synthetase component F"/>
    <property type="match status" value="1"/>
</dbReference>
<comment type="caution">
    <text evidence="9">The sequence shown here is derived from an EMBL/GenBank/DDBJ whole genome shotgun (WGS) entry which is preliminary data.</text>
</comment>
<dbReference type="InterPro" id="IPR029058">
    <property type="entry name" value="AB_hydrolase_fold"/>
</dbReference>
<evidence type="ECO:0000256" key="4">
    <source>
        <dbReference type="ARBA" id="ARBA00022553"/>
    </source>
</evidence>
<dbReference type="CDD" id="cd17646">
    <property type="entry name" value="A_NRPS_AB3403-like"/>
    <property type="match status" value="1"/>
</dbReference>
<feature type="domain" description="Carrier" evidence="8">
    <location>
        <begin position="976"/>
        <end position="1050"/>
    </location>
</feature>
<evidence type="ECO:0000256" key="2">
    <source>
        <dbReference type="ARBA" id="ARBA00006432"/>
    </source>
</evidence>
<dbReference type="Gene3D" id="3.40.50.980">
    <property type="match status" value="2"/>
</dbReference>
<evidence type="ECO:0000256" key="7">
    <source>
        <dbReference type="ARBA" id="ARBA00023268"/>
    </source>
</evidence>
<dbReference type="STRING" id="1886670.PTI45_00575"/>
<dbReference type="SMART" id="SM00823">
    <property type="entry name" value="PKS_PP"/>
    <property type="match status" value="1"/>
</dbReference>
<dbReference type="Pfam" id="PF00550">
    <property type="entry name" value="PP-binding"/>
    <property type="match status" value="2"/>
</dbReference>
<dbReference type="Gene3D" id="3.40.50.1820">
    <property type="entry name" value="alpha/beta hydrolase"/>
    <property type="match status" value="1"/>
</dbReference>
<dbReference type="InterPro" id="IPR000873">
    <property type="entry name" value="AMP-dep_synth/lig_dom"/>
</dbReference>
<proteinExistence type="inferred from homology"/>
<dbReference type="Gene3D" id="3.30.300.30">
    <property type="match status" value="1"/>
</dbReference>
<evidence type="ECO:0000256" key="3">
    <source>
        <dbReference type="ARBA" id="ARBA00022450"/>
    </source>
</evidence>
<dbReference type="InterPro" id="IPR020806">
    <property type="entry name" value="PKS_PP-bd"/>
</dbReference>
<dbReference type="InterPro" id="IPR001031">
    <property type="entry name" value="Thioesterase"/>
</dbReference>
<dbReference type="InterPro" id="IPR020845">
    <property type="entry name" value="AMP-binding_CS"/>
</dbReference>
<keyword evidence="6" id="KW-0045">Antibiotic biosynthesis</keyword>
<organism evidence="9 10">
    <name type="scientific">Paenibacillus nuruki</name>
    <dbReference type="NCBI Taxonomy" id="1886670"/>
    <lineage>
        <taxon>Bacteria</taxon>
        <taxon>Bacillati</taxon>
        <taxon>Bacillota</taxon>
        <taxon>Bacilli</taxon>
        <taxon>Bacillales</taxon>
        <taxon>Paenibacillaceae</taxon>
        <taxon>Paenibacillus</taxon>
    </lineage>
</organism>
<feature type="domain" description="Carrier" evidence="8">
    <location>
        <begin position="2037"/>
        <end position="2112"/>
    </location>
</feature>
<dbReference type="SUPFAM" id="SSF47336">
    <property type="entry name" value="ACP-like"/>
    <property type="match status" value="2"/>
</dbReference>
<keyword evidence="4" id="KW-0597">Phosphoprotein</keyword>
<dbReference type="PROSITE" id="PS50075">
    <property type="entry name" value="CARRIER"/>
    <property type="match status" value="2"/>
</dbReference>
<dbReference type="SUPFAM" id="SSF52777">
    <property type="entry name" value="CoA-dependent acyltransferases"/>
    <property type="match status" value="4"/>
</dbReference>
<dbReference type="RefSeq" id="WP_069326035.1">
    <property type="nucleotide sequence ID" value="NZ_MDER01000025.1"/>
</dbReference>
<protein>
    <submittedName>
        <fullName evidence="9">Dimodular nonribosomal peptide synthase</fullName>
    </submittedName>
</protein>
<dbReference type="InterPro" id="IPR042099">
    <property type="entry name" value="ANL_N_sf"/>
</dbReference>
<gene>
    <name evidence="9" type="ORF">PTI45_00575</name>
</gene>
<dbReference type="InterPro" id="IPR023213">
    <property type="entry name" value="CAT-like_dom_sf"/>
</dbReference>
<dbReference type="FunFam" id="3.40.50.12780:FF:000012">
    <property type="entry name" value="Non-ribosomal peptide synthetase"/>
    <property type="match status" value="1"/>
</dbReference>
<dbReference type="InterPro" id="IPR001242">
    <property type="entry name" value="Condensation_dom"/>
</dbReference>
<keyword evidence="3" id="KW-0596">Phosphopantetheine</keyword>
<dbReference type="PATRIC" id="fig|1886670.3.peg.594"/>
<sequence>MSTTFDTSHYSFPASFAQRRMWFVQETVSDSSVYHVPLLFKLKGNIDLEILQDSIDHLVERHESLRTYFAIKDSDIAQIIIPEMKCDIQYIVVPDDELEKVEERILTHIREPFLLYQAPLFRVYLYRVNMSEHYLLLNMHHIITDGWSCSILLRELSILYSSKLKGEEAHLPYLEIQVADFAQWQKDYLQGEQLEKQLRFWEEHLKGDLPILDLPVPSKRIIQYDNAGASFDFHINNELSEQFLQLCNSKGTTLYIGLLTVYKVLLARSSGQLDIVVGTPIANRNHNELENIVGMFVNTMALRTDVEHNPTFNELLAYVRETMLEAYDYQDVPFDLVVERLSPERNLGQTPIFQAMFSFQNYSKLDLKLEGTENQLVDITLDTAKFELYLDMTATEEGLQGVFEYQKHLYDQPLMEQLSRHFIQLIEQIVKDEQQQIWNISFQDDEINRDNHQLSVPTWGSIQTPELNGCHERFEYQAKLVPHQVAIRYQDTSITYKQLNEKANQIASYLIKSGIEAGSNVGLWLEPSIDFIASMLAIWKVGGCCVPLHLSHPVSRNQKRLKEAGVYGTITNKYHAKHLTQFEKEIFYLEHVNYDVQHSANLDQQVANQQSACIYWGAGSSTDPIVVPHYRLLHLNDSAKHKFAFDEKDIWTLLQPLDCELALWEIGGALFCGATLIVVPDWMHEQMEYVWELVKLEKVTRMTLSCNSLITWKQLSHKHAPGKLMLRMLFIKGKTIILPPMKEWLEQYIESSSQMQFVHLHSLSSWGGVISSRFLAPEGNQYQRIDRMIGTSLCDQSLYILDEAENRVPSGITGTLYISETDSCSSALFHERLADKRWSYRSDLREGNSHWLYRTDDVCRLWPDEQIEWLYNKNNEIEIDGSPILIEEIYEAFMNHPHILEAEVKVNVDQELVAYLISDIDKEIMISEIKYYLGENLPENWIPKHIYMVNQLSEKLIEGHSLLNHANSTAEVEVIQPNNETEEKLIDIWKQVLQLDQLSVNDNYFVCGGDSIRMLSMIALAKEYDMYFSIRDVLSYQTIKTLAPKVMTISNKEKPNNNRYDLISLVEHAKLPDDVEEAYPLTQLQQGMLFQNELHPHSKLYHDLIQFSIQGRFEKIVWEQALGLLIERHPVLRTTFDLSHYESPLQLVHTHRKMLINYVDERNNKDEEYKIHYWINEEMNTPFEWRQSLIRIRIVHLAENHIYLMLVMHHAILDGWSVAHFTTELFETVDILLQGKKLKSNDSLKASFKDHVREELNALRSEEQRDYWQHKLHEFSRTLLPRWEMPKPSSPVMQLKELDVPNDLSLTLRKLAKNTLIPLKSWLIAIHMQVLKTVTNQKDITSGVLFHGRPEQKDGDRVLGLFLNTLPFRLRLDGGNWLSIAEQAWETEKEMLQYRHYPMAQIQQDIGGNPLFETFFNFTHFYVSEQKIGSYNELHINEKPGYADNSFPFGAEFSLEGDKGELRLSLRWDQSLFSDEQIRRISGYYLQAMHYATYDTYAQADHQILLTSAELEEIKNWNDTSYLFPKVHLLHTLFEQQAAYTPDEIAIIYGDQQLSYRKCNEQANRLAHYFIKHGLDKEMKVGVCLERSADLPIILLAILKAGGAYVPLDPQHPVHYMEEIVHDAEPTFIITSQQSIFLFERSRASILDIEKLLLNISKESCENPNILYDSGQLAYMIYTSGSTGKPKGVLIEHQAIANRLLWMQEEFQLSGDDRVLQKTPFTFDVSVWEFFWPLIAGAVLVLAEPGGHKNPKYLLDIIQQHQITIIHFVPSMLHTFLIQPGIEQCVSLQKVICSGEALSPFLQEKFFEKLSCKLYNLYGPTEAAVDVTSWECHKDYDIVPIGMPIANVYIRVLNKNGLPVGVGVPGELYIGGICLARGYHNRPALNTERFISDPFSDDSSARLYKTGDEGRYLTNGAIEYLGRLDHQVKIRGFRIEMGDIESKLVMHSQVAECALCTIKDVHDIQLIACIVPYMIDNLPEIEELYEHLKLYVPEYMIPTRWIWLEKMPLTASGKIDRKALERVAVQDHSQHKHNYRTASNVVEHRLLKLWEKILGVQVPGVNESFFHWGGHSLLAIQLVVHIEREFGKKLPLSAILEHPTIERLAMLIDADSIKLQLESGLIALNTSGSQIPLFCIHPVGGSAMCYHTFPEAIGKDWPVYAIQDQRLNAHSNDQQDFLPLVSIKQLATQYIQHIQTVQPKGPYSLLGWSFGGVVAHEMAYQLEQTGHEVAHLILLDSRVSHLQEDQLHYSDEELKHDFLNDLKSMQQLEEWQESIYLCTENEENQNDYFYRVFLSNYQAMIEHIPERFGGKILWFGAKKEEQTLNTVDWQPYAEDVHTVILEADHYSIMNSKHVKTIVSYIKPYIAETKE</sequence>
<dbReference type="GO" id="GO:0009239">
    <property type="term" value="P:enterobactin biosynthetic process"/>
    <property type="evidence" value="ECO:0007669"/>
    <property type="project" value="TreeGrafter"/>
</dbReference>
<dbReference type="Gene3D" id="2.30.38.10">
    <property type="entry name" value="Luciferase, Domain 3"/>
    <property type="match status" value="1"/>
</dbReference>
<dbReference type="NCBIfam" id="TIGR01733">
    <property type="entry name" value="AA-adenyl-dom"/>
    <property type="match status" value="1"/>
</dbReference>
<dbReference type="Gene3D" id="3.30.559.30">
    <property type="entry name" value="Nonribosomal peptide synthetase, condensation domain"/>
    <property type="match status" value="2"/>
</dbReference>
<dbReference type="CDD" id="cd19531">
    <property type="entry name" value="LCL_NRPS-like"/>
    <property type="match status" value="1"/>
</dbReference>
<dbReference type="PANTHER" id="PTHR45527">
    <property type="entry name" value="NONRIBOSOMAL PEPTIDE SYNTHETASE"/>
    <property type="match status" value="1"/>
</dbReference>
<keyword evidence="10" id="KW-1185">Reference proteome</keyword>
<dbReference type="Gene3D" id="3.40.50.12780">
    <property type="entry name" value="N-terminal domain of ligase-like"/>
    <property type="match status" value="1"/>
</dbReference>
<dbReference type="Pfam" id="PF00975">
    <property type="entry name" value="Thioesterase"/>
    <property type="match status" value="1"/>
</dbReference>
<dbReference type="GO" id="GO:0031177">
    <property type="term" value="F:phosphopantetheine binding"/>
    <property type="evidence" value="ECO:0007669"/>
    <property type="project" value="InterPro"/>
</dbReference>
<dbReference type="InterPro" id="IPR036736">
    <property type="entry name" value="ACP-like_sf"/>
</dbReference>
<dbReference type="EMBL" id="MDER01000025">
    <property type="protein sequence ID" value="ODP30122.1"/>
    <property type="molecule type" value="Genomic_DNA"/>
</dbReference>
<dbReference type="Pfam" id="PF13193">
    <property type="entry name" value="AMP-binding_C"/>
    <property type="match status" value="1"/>
</dbReference>
<dbReference type="Gene3D" id="3.30.559.10">
    <property type="entry name" value="Chloramphenicol acetyltransferase-like domain"/>
    <property type="match status" value="2"/>
</dbReference>
<dbReference type="GO" id="GO:0005829">
    <property type="term" value="C:cytosol"/>
    <property type="evidence" value="ECO:0007669"/>
    <property type="project" value="TreeGrafter"/>
</dbReference>
<evidence type="ECO:0000313" key="9">
    <source>
        <dbReference type="EMBL" id="ODP30122.1"/>
    </source>
</evidence>
<keyword evidence="5" id="KW-0677">Repeat</keyword>
<dbReference type="GO" id="GO:0047527">
    <property type="term" value="F:2,3-dihydroxybenzoate-serine ligase activity"/>
    <property type="evidence" value="ECO:0007669"/>
    <property type="project" value="TreeGrafter"/>
</dbReference>
<dbReference type="InterPro" id="IPR045851">
    <property type="entry name" value="AMP-bd_C_sf"/>
</dbReference>
<comment type="cofactor">
    <cofactor evidence="1">
        <name>pantetheine 4'-phosphate</name>
        <dbReference type="ChEBI" id="CHEBI:47942"/>
    </cofactor>
</comment>
<dbReference type="GO" id="GO:0009366">
    <property type="term" value="C:enterobactin synthetase complex"/>
    <property type="evidence" value="ECO:0007669"/>
    <property type="project" value="TreeGrafter"/>
</dbReference>
<dbReference type="Gene3D" id="1.10.1200.10">
    <property type="entry name" value="ACP-like"/>
    <property type="match status" value="2"/>
</dbReference>
<dbReference type="FunFam" id="3.40.50.980:FF:000001">
    <property type="entry name" value="Non-ribosomal peptide synthetase"/>
    <property type="match status" value="1"/>
</dbReference>
<evidence type="ECO:0000256" key="1">
    <source>
        <dbReference type="ARBA" id="ARBA00001957"/>
    </source>
</evidence>
<keyword evidence="7" id="KW-0511">Multifunctional enzyme</keyword>
<evidence type="ECO:0000313" key="10">
    <source>
        <dbReference type="Proteomes" id="UP000094578"/>
    </source>
</evidence>
<accession>A0A1E3L8I9</accession>
<dbReference type="Proteomes" id="UP000094578">
    <property type="component" value="Unassembled WGS sequence"/>
</dbReference>
<comment type="similarity">
    <text evidence="2">Belongs to the ATP-dependent AMP-binding enzyme family.</text>
</comment>
<dbReference type="GO" id="GO:0043041">
    <property type="term" value="P:amino acid activation for nonribosomal peptide biosynthetic process"/>
    <property type="evidence" value="ECO:0007669"/>
    <property type="project" value="TreeGrafter"/>
</dbReference>
<dbReference type="InterPro" id="IPR010071">
    <property type="entry name" value="AA_adenyl_dom"/>
</dbReference>